<keyword evidence="4" id="KW-1185">Reference proteome</keyword>
<feature type="compositionally biased region" description="Acidic residues" evidence="1">
    <location>
        <begin position="20"/>
        <end position="36"/>
    </location>
</feature>
<evidence type="ECO:0000313" key="4">
    <source>
        <dbReference type="Proteomes" id="UP000765509"/>
    </source>
</evidence>
<reference evidence="3" key="1">
    <citation type="submission" date="2021-03" db="EMBL/GenBank/DDBJ databases">
        <title>Draft genome sequence of rust myrtle Austropuccinia psidii MF-1, a brazilian biotype.</title>
        <authorList>
            <person name="Quecine M.C."/>
            <person name="Pachon D.M.R."/>
            <person name="Bonatelli M.L."/>
            <person name="Correr F.H."/>
            <person name="Franceschini L.M."/>
            <person name="Leite T.F."/>
            <person name="Margarido G.R.A."/>
            <person name="Almeida C.A."/>
            <person name="Ferrarezi J.A."/>
            <person name="Labate C.A."/>
        </authorList>
    </citation>
    <scope>NUCLEOTIDE SEQUENCE</scope>
    <source>
        <strain evidence="3">MF-1</strain>
    </source>
</reference>
<sequence length="253" mass="28284">MEGAEPSIYKGRTTLKGLGEDGEEEEENSVEEEESYGTEVVPAPVGESEGTGRPALALSNQPVSHQSEPSLLATMHQMTQIMANLQESLPSKASRPPALKTLSMKIPNFFYGTQPSKKKVLYSSSFLIGRASKCIEPYVSNLSNQDPAYLLNDWALFQSQLFALFGDPNEVIKSESEFDALRMKERGHVLIYISDFRSLVSRIGDWGESALIHHFRKELSSHPSIISSLQDLMDVTLELDTRCHEEKKEKNNF</sequence>
<feature type="domain" description="Retrotransposon gag" evidence="2">
    <location>
        <begin position="124"/>
        <end position="217"/>
    </location>
</feature>
<comment type="caution">
    <text evidence="3">The sequence shown here is derived from an EMBL/GenBank/DDBJ whole genome shotgun (WGS) entry which is preliminary data.</text>
</comment>
<dbReference type="AlphaFoldDB" id="A0A9Q3CKZ2"/>
<evidence type="ECO:0000313" key="3">
    <source>
        <dbReference type="EMBL" id="MBW0485898.1"/>
    </source>
</evidence>
<proteinExistence type="predicted"/>
<protein>
    <recommendedName>
        <fullName evidence="2">Retrotransposon gag domain-containing protein</fullName>
    </recommendedName>
</protein>
<dbReference type="Pfam" id="PF03732">
    <property type="entry name" value="Retrotrans_gag"/>
    <property type="match status" value="1"/>
</dbReference>
<name>A0A9Q3CKZ2_9BASI</name>
<evidence type="ECO:0000256" key="1">
    <source>
        <dbReference type="SAM" id="MobiDB-lite"/>
    </source>
</evidence>
<accession>A0A9Q3CKZ2</accession>
<feature type="region of interest" description="Disordered" evidence="1">
    <location>
        <begin position="1"/>
        <end position="64"/>
    </location>
</feature>
<gene>
    <name evidence="3" type="ORF">O181_025613</name>
</gene>
<dbReference type="OrthoDB" id="2447685at2759"/>
<dbReference type="Proteomes" id="UP000765509">
    <property type="component" value="Unassembled WGS sequence"/>
</dbReference>
<evidence type="ECO:0000259" key="2">
    <source>
        <dbReference type="Pfam" id="PF03732"/>
    </source>
</evidence>
<dbReference type="EMBL" id="AVOT02008378">
    <property type="protein sequence ID" value="MBW0485898.1"/>
    <property type="molecule type" value="Genomic_DNA"/>
</dbReference>
<dbReference type="InterPro" id="IPR005162">
    <property type="entry name" value="Retrotrans_gag_dom"/>
</dbReference>
<organism evidence="3 4">
    <name type="scientific">Austropuccinia psidii MF-1</name>
    <dbReference type="NCBI Taxonomy" id="1389203"/>
    <lineage>
        <taxon>Eukaryota</taxon>
        <taxon>Fungi</taxon>
        <taxon>Dikarya</taxon>
        <taxon>Basidiomycota</taxon>
        <taxon>Pucciniomycotina</taxon>
        <taxon>Pucciniomycetes</taxon>
        <taxon>Pucciniales</taxon>
        <taxon>Sphaerophragmiaceae</taxon>
        <taxon>Austropuccinia</taxon>
    </lineage>
</organism>